<gene>
    <name evidence="1" type="ORF">FHX42_004971</name>
</gene>
<protein>
    <submittedName>
        <fullName evidence="1">Uncharacterized protein</fullName>
    </submittedName>
</protein>
<reference evidence="1 2" key="1">
    <citation type="submission" date="2020-07" db="EMBL/GenBank/DDBJ databases">
        <title>Sequencing the genomes of 1000 actinobacteria strains.</title>
        <authorList>
            <person name="Klenk H.-P."/>
        </authorList>
    </citation>
    <scope>NUCLEOTIDE SEQUENCE [LARGE SCALE GENOMIC DNA]</scope>
    <source>
        <strain evidence="1 2">DSM 45975</strain>
    </source>
</reference>
<evidence type="ECO:0000313" key="2">
    <source>
        <dbReference type="Proteomes" id="UP000569329"/>
    </source>
</evidence>
<comment type="caution">
    <text evidence="1">The sequence shown here is derived from an EMBL/GenBank/DDBJ whole genome shotgun (WGS) entry which is preliminary data.</text>
</comment>
<dbReference type="EMBL" id="JACGWZ010000008">
    <property type="protein sequence ID" value="MBA8827575.1"/>
    <property type="molecule type" value="Genomic_DNA"/>
</dbReference>
<name>A0A839E6Q3_9PSEU</name>
<keyword evidence="2" id="KW-1185">Reference proteome</keyword>
<sequence length="37" mass="3747">MISARPRVEPFPAAGAGSASDDFAEFVRGELPGAGRG</sequence>
<proteinExistence type="predicted"/>
<evidence type="ECO:0000313" key="1">
    <source>
        <dbReference type="EMBL" id="MBA8827575.1"/>
    </source>
</evidence>
<dbReference type="AlphaFoldDB" id="A0A839E6Q3"/>
<organism evidence="1 2">
    <name type="scientific">Halosaccharopolyspora lacisalsi</name>
    <dbReference type="NCBI Taxonomy" id="1000566"/>
    <lineage>
        <taxon>Bacteria</taxon>
        <taxon>Bacillati</taxon>
        <taxon>Actinomycetota</taxon>
        <taxon>Actinomycetes</taxon>
        <taxon>Pseudonocardiales</taxon>
        <taxon>Pseudonocardiaceae</taxon>
        <taxon>Halosaccharopolyspora</taxon>
    </lineage>
</organism>
<dbReference type="Proteomes" id="UP000569329">
    <property type="component" value="Unassembled WGS sequence"/>
</dbReference>
<accession>A0A839E6Q3</accession>